<evidence type="ECO:0000256" key="4">
    <source>
        <dbReference type="ARBA" id="ARBA00007573"/>
    </source>
</evidence>
<dbReference type="PANTHER" id="PTHR12896">
    <property type="entry name" value="PAX6 NEIGHBOR PROTEIN PAXNEB"/>
    <property type="match status" value="1"/>
</dbReference>
<evidence type="ECO:0000256" key="7">
    <source>
        <dbReference type="ARBA" id="ARBA00022694"/>
    </source>
</evidence>
<evidence type="ECO:0000256" key="3">
    <source>
        <dbReference type="ARBA" id="ARBA00005043"/>
    </source>
</evidence>
<comment type="similarity">
    <text evidence="4">Belongs to the ELP4 family.</text>
</comment>
<dbReference type="PANTHER" id="PTHR12896:SF1">
    <property type="entry name" value="ELONGATOR COMPLEX PROTEIN 4"/>
    <property type="match status" value="1"/>
</dbReference>
<dbReference type="EMBL" id="GGFJ01006448">
    <property type="protein sequence ID" value="MBW55589.1"/>
    <property type="molecule type" value="Transcribed_RNA"/>
</dbReference>
<organism evidence="10">
    <name type="scientific">Anopheles marajoara</name>
    <dbReference type="NCBI Taxonomy" id="58244"/>
    <lineage>
        <taxon>Eukaryota</taxon>
        <taxon>Metazoa</taxon>
        <taxon>Ecdysozoa</taxon>
        <taxon>Arthropoda</taxon>
        <taxon>Hexapoda</taxon>
        <taxon>Insecta</taxon>
        <taxon>Pterygota</taxon>
        <taxon>Neoptera</taxon>
        <taxon>Endopterygota</taxon>
        <taxon>Diptera</taxon>
        <taxon>Nematocera</taxon>
        <taxon>Culicoidea</taxon>
        <taxon>Culicidae</taxon>
        <taxon>Anophelinae</taxon>
        <taxon>Anopheles</taxon>
    </lineage>
</organism>
<evidence type="ECO:0000256" key="1">
    <source>
        <dbReference type="ARBA" id="ARBA00004123"/>
    </source>
</evidence>
<name>A0A2M4BRA1_9DIPT</name>
<dbReference type="AlphaFoldDB" id="A0A2M4BRA1"/>
<dbReference type="InterPro" id="IPR027417">
    <property type="entry name" value="P-loop_NTPase"/>
</dbReference>
<dbReference type="CDD" id="cd19494">
    <property type="entry name" value="Elp4"/>
    <property type="match status" value="1"/>
</dbReference>
<dbReference type="GO" id="GO:0002098">
    <property type="term" value="P:tRNA wobble uridine modification"/>
    <property type="evidence" value="ECO:0007669"/>
    <property type="project" value="InterPro"/>
</dbReference>
<evidence type="ECO:0000256" key="9">
    <source>
        <dbReference type="SAM" id="MobiDB-lite"/>
    </source>
</evidence>
<dbReference type="Gene3D" id="3.40.50.300">
    <property type="entry name" value="P-loop containing nucleotide triphosphate hydrolases"/>
    <property type="match status" value="1"/>
</dbReference>
<reference evidence="10" key="1">
    <citation type="submission" date="2018-01" db="EMBL/GenBank/DDBJ databases">
        <title>An insight into the sialome of Amazonian anophelines.</title>
        <authorList>
            <person name="Ribeiro J.M."/>
            <person name="Scarpassa V."/>
            <person name="Calvo E."/>
        </authorList>
    </citation>
    <scope>NUCLEOTIDE SEQUENCE</scope>
    <source>
        <tissue evidence="10">Salivary glands</tissue>
    </source>
</reference>
<dbReference type="InterPro" id="IPR008728">
    <property type="entry name" value="Elongator_complex_protein_4"/>
</dbReference>
<accession>A0A2M4BRA1</accession>
<keyword evidence="6" id="KW-0963">Cytoplasm</keyword>
<evidence type="ECO:0000256" key="8">
    <source>
        <dbReference type="ARBA" id="ARBA00023242"/>
    </source>
</evidence>
<keyword evidence="8" id="KW-0539">Nucleus</keyword>
<proteinExistence type="inferred from homology"/>
<comment type="subcellular location">
    <subcellularLocation>
        <location evidence="2">Cytoplasm</location>
    </subcellularLocation>
    <subcellularLocation>
        <location evidence="1">Nucleus</location>
    </subcellularLocation>
</comment>
<feature type="region of interest" description="Disordered" evidence="9">
    <location>
        <begin position="93"/>
        <end position="112"/>
    </location>
</feature>
<sequence>MSGFIKRRRGITIKGARLSLHSGQSIVSSGNPSLDHIFGGGFPVGSIIGLEEDKYGNYARVLAKYFLAEGLVNDHALLLASLEEDPDQLMRKLPTPVEEKSRSSKTVPPPSADGMRIAFRYNQLTPVDSEQKSSQTLGHYFDLTKAIDPTTLNGKDITYWSGGEVAMEQDEPPTTSSGPPFESSYFASLLSCIHRKAREQQFTLNATEDTSKNVLRICLHSVGSPVWYDRGFSKDFVHFLTVLKAIVRNTLSVCFITMPYHLFHHLEDSHLCARLTNLCDYSFGLEAFVGQAEEQANPLFKEYHGLLNIGKITALNSLAPFTPETRDLAFKLKRSKFVIEKLHLPPDLAAEDGQSSATIVPTMSCSGGGVKSKLDF</sequence>
<dbReference type="GO" id="GO:0005737">
    <property type="term" value="C:cytoplasm"/>
    <property type="evidence" value="ECO:0007669"/>
    <property type="project" value="UniProtKB-SubCell"/>
</dbReference>
<dbReference type="Pfam" id="PF05625">
    <property type="entry name" value="PAXNEB"/>
    <property type="match status" value="1"/>
</dbReference>
<dbReference type="GO" id="GO:0033588">
    <property type="term" value="C:elongator holoenzyme complex"/>
    <property type="evidence" value="ECO:0007669"/>
    <property type="project" value="InterPro"/>
</dbReference>
<evidence type="ECO:0000256" key="2">
    <source>
        <dbReference type="ARBA" id="ARBA00004496"/>
    </source>
</evidence>
<dbReference type="UniPathway" id="UPA00988"/>
<evidence type="ECO:0000256" key="6">
    <source>
        <dbReference type="ARBA" id="ARBA00022490"/>
    </source>
</evidence>
<comment type="pathway">
    <text evidence="3">tRNA modification; 5-methoxycarbonylmethyl-2-thiouridine-tRNA biosynthesis.</text>
</comment>
<dbReference type="GO" id="GO:0008023">
    <property type="term" value="C:transcription elongation factor complex"/>
    <property type="evidence" value="ECO:0007669"/>
    <property type="project" value="TreeGrafter"/>
</dbReference>
<evidence type="ECO:0000256" key="5">
    <source>
        <dbReference type="ARBA" id="ARBA00020265"/>
    </source>
</evidence>
<evidence type="ECO:0000313" key="10">
    <source>
        <dbReference type="EMBL" id="MBW55589.1"/>
    </source>
</evidence>
<protein>
    <recommendedName>
        <fullName evidence="5">Elongator complex protein 4</fullName>
    </recommendedName>
</protein>
<keyword evidence="7" id="KW-0819">tRNA processing</keyword>